<evidence type="ECO:0000256" key="1">
    <source>
        <dbReference type="ARBA" id="ARBA00022448"/>
    </source>
</evidence>
<sequence>MPSTTSVAPKRWSRCDCTAAGKLAHSDHWENACRPGEQQRLAFAHVLLHRPDYLFLDEAILALDNANEDNLYLLLAEHHDHQRGAPPEPGALP</sequence>
<dbReference type="RefSeq" id="WP_131180080.1">
    <property type="nucleotide sequence ID" value="NZ_QJUI01000008.1"/>
</dbReference>
<comment type="caution">
    <text evidence="5">The sequence shown here is derived from an EMBL/GenBank/DDBJ whole genome shotgun (WGS) entry which is preliminary data.</text>
</comment>
<dbReference type="PANTHER" id="PTHR11384">
    <property type="entry name" value="ATP-BINDING CASSETTE, SUB-FAMILY D MEMBER"/>
    <property type="match status" value="1"/>
</dbReference>
<dbReference type="InterPro" id="IPR050835">
    <property type="entry name" value="ABC_transporter_sub-D"/>
</dbReference>
<protein>
    <recommendedName>
        <fullName evidence="7">ABC transporter domain-containing protein</fullName>
    </recommendedName>
</protein>
<evidence type="ECO:0000313" key="5">
    <source>
        <dbReference type="EMBL" id="TBU80296.1"/>
    </source>
</evidence>
<keyword evidence="6" id="KW-1185">Reference proteome</keyword>
<dbReference type="SUPFAM" id="SSF52540">
    <property type="entry name" value="P-loop containing nucleoside triphosphate hydrolases"/>
    <property type="match status" value="1"/>
</dbReference>
<evidence type="ECO:0000313" key="6">
    <source>
        <dbReference type="Proteomes" id="UP000292302"/>
    </source>
</evidence>
<evidence type="ECO:0000256" key="2">
    <source>
        <dbReference type="ARBA" id="ARBA00022692"/>
    </source>
</evidence>
<evidence type="ECO:0000256" key="3">
    <source>
        <dbReference type="ARBA" id="ARBA00022989"/>
    </source>
</evidence>
<keyword evidence="2" id="KW-0812">Transmembrane</keyword>
<dbReference type="GO" id="GO:0005886">
    <property type="term" value="C:plasma membrane"/>
    <property type="evidence" value="ECO:0007669"/>
    <property type="project" value="TreeGrafter"/>
</dbReference>
<evidence type="ECO:0008006" key="7">
    <source>
        <dbReference type="Google" id="ProtNLM"/>
    </source>
</evidence>
<dbReference type="InterPro" id="IPR027417">
    <property type="entry name" value="P-loop_NTPase"/>
</dbReference>
<evidence type="ECO:0000256" key="4">
    <source>
        <dbReference type="ARBA" id="ARBA00023136"/>
    </source>
</evidence>
<dbReference type="Proteomes" id="UP000292302">
    <property type="component" value="Unassembled WGS sequence"/>
</dbReference>
<gene>
    <name evidence="5" type="ORF">DNK06_11020</name>
</gene>
<proteinExistence type="predicted"/>
<keyword evidence="1" id="KW-0813">Transport</keyword>
<dbReference type="PANTHER" id="PTHR11384:SF59">
    <property type="entry name" value="LYSOSOMAL COBALAMIN TRANSPORTER ABCD4"/>
    <property type="match status" value="1"/>
</dbReference>
<accession>A0A4Q9QLX2</accession>
<reference evidence="5 6" key="1">
    <citation type="submission" date="2018-06" db="EMBL/GenBank/DDBJ databases">
        <title>Three novel Pseudomonas species isolated from symptomatic oak.</title>
        <authorList>
            <person name="Bueno-Gonzalez V."/>
            <person name="Brady C."/>
        </authorList>
    </citation>
    <scope>NUCLEOTIDE SEQUENCE [LARGE SCALE GENOMIC DNA]</scope>
    <source>
        <strain evidence="5 6">P9A</strain>
    </source>
</reference>
<dbReference type="EMBL" id="QJUI01000008">
    <property type="protein sequence ID" value="TBU80296.1"/>
    <property type="molecule type" value="Genomic_DNA"/>
</dbReference>
<dbReference type="Gene3D" id="3.40.50.300">
    <property type="entry name" value="P-loop containing nucleotide triphosphate hydrolases"/>
    <property type="match status" value="1"/>
</dbReference>
<keyword evidence="4" id="KW-0472">Membrane</keyword>
<name>A0A4Q9QLX2_9GAMM</name>
<organism evidence="5 6">
    <name type="scientific">Phytopseudomonas daroniae</name>
    <dbReference type="NCBI Taxonomy" id="2487519"/>
    <lineage>
        <taxon>Bacteria</taxon>
        <taxon>Pseudomonadati</taxon>
        <taxon>Pseudomonadota</taxon>
        <taxon>Gammaproteobacteria</taxon>
        <taxon>Pseudomonadales</taxon>
        <taxon>Pseudomonadaceae</taxon>
        <taxon>Phytopseudomonas</taxon>
    </lineage>
</organism>
<dbReference type="OrthoDB" id="9810134at2"/>
<dbReference type="AlphaFoldDB" id="A0A4Q9QLX2"/>
<keyword evidence="3" id="KW-1133">Transmembrane helix</keyword>